<accession>E9HZ84</accession>
<dbReference type="InParanoid" id="E9HZ84"/>
<feature type="non-terminal residue" evidence="1">
    <location>
        <position position="1"/>
    </location>
</feature>
<dbReference type="OrthoDB" id="6380039at2759"/>
<dbReference type="Pfam" id="PF14223">
    <property type="entry name" value="Retrotran_gag_2"/>
    <property type="match status" value="1"/>
</dbReference>
<proteinExistence type="predicted"/>
<evidence type="ECO:0000313" key="2">
    <source>
        <dbReference type="Proteomes" id="UP000000305"/>
    </source>
</evidence>
<reference evidence="1 2" key="1">
    <citation type="journal article" date="2011" name="Science">
        <title>The ecoresponsive genome of Daphnia pulex.</title>
        <authorList>
            <person name="Colbourne J.K."/>
            <person name="Pfrender M.E."/>
            <person name="Gilbert D."/>
            <person name="Thomas W.K."/>
            <person name="Tucker A."/>
            <person name="Oakley T.H."/>
            <person name="Tokishita S."/>
            <person name="Aerts A."/>
            <person name="Arnold G.J."/>
            <person name="Basu M.K."/>
            <person name="Bauer D.J."/>
            <person name="Caceres C.E."/>
            <person name="Carmel L."/>
            <person name="Casola C."/>
            <person name="Choi J.H."/>
            <person name="Detter J.C."/>
            <person name="Dong Q."/>
            <person name="Dusheyko S."/>
            <person name="Eads B.D."/>
            <person name="Frohlich T."/>
            <person name="Geiler-Samerotte K.A."/>
            <person name="Gerlach D."/>
            <person name="Hatcher P."/>
            <person name="Jogdeo S."/>
            <person name="Krijgsveld J."/>
            <person name="Kriventseva E.V."/>
            <person name="Kultz D."/>
            <person name="Laforsch C."/>
            <person name="Lindquist E."/>
            <person name="Lopez J."/>
            <person name="Manak J.R."/>
            <person name="Muller J."/>
            <person name="Pangilinan J."/>
            <person name="Patwardhan R.P."/>
            <person name="Pitluck S."/>
            <person name="Pritham E.J."/>
            <person name="Rechtsteiner A."/>
            <person name="Rho M."/>
            <person name="Rogozin I.B."/>
            <person name="Sakarya O."/>
            <person name="Salamov A."/>
            <person name="Schaack S."/>
            <person name="Shapiro H."/>
            <person name="Shiga Y."/>
            <person name="Skalitzky C."/>
            <person name="Smith Z."/>
            <person name="Souvorov A."/>
            <person name="Sung W."/>
            <person name="Tang Z."/>
            <person name="Tsuchiya D."/>
            <person name="Tu H."/>
            <person name="Vos H."/>
            <person name="Wang M."/>
            <person name="Wolf Y.I."/>
            <person name="Yamagata H."/>
            <person name="Yamada T."/>
            <person name="Ye Y."/>
            <person name="Shaw J.R."/>
            <person name="Andrews J."/>
            <person name="Crease T.J."/>
            <person name="Tang H."/>
            <person name="Lucas S.M."/>
            <person name="Robertson H.M."/>
            <person name="Bork P."/>
            <person name="Koonin E.V."/>
            <person name="Zdobnov E.M."/>
            <person name="Grigoriev I.V."/>
            <person name="Lynch M."/>
            <person name="Boore J.L."/>
        </authorList>
    </citation>
    <scope>NUCLEOTIDE SEQUENCE [LARGE SCALE GENOMIC DNA]</scope>
</reference>
<dbReference type="PhylomeDB" id="E9HZ84"/>
<protein>
    <recommendedName>
        <fullName evidence="3">Retrotransposon Copia-like N-terminal domain-containing protein</fullName>
    </recommendedName>
</protein>
<name>E9HZ84_DAPPU</name>
<dbReference type="EMBL" id="GL733292">
    <property type="protein sequence ID" value="EFX62946.1"/>
    <property type="molecule type" value="Genomic_DNA"/>
</dbReference>
<dbReference type="AlphaFoldDB" id="E9HZ84"/>
<keyword evidence="2" id="KW-1185">Reference proteome</keyword>
<dbReference type="HOGENOM" id="CLU_141401_0_0_1"/>
<dbReference type="OMA" id="CALMQEF"/>
<gene>
    <name evidence="1" type="ORF">DAPPUDRAFT_336172</name>
</gene>
<evidence type="ECO:0000313" key="1">
    <source>
        <dbReference type="EMBL" id="EFX62946.1"/>
    </source>
</evidence>
<dbReference type="Proteomes" id="UP000000305">
    <property type="component" value="Unassembled WGS sequence"/>
</dbReference>
<dbReference type="eggNOG" id="KOG0017">
    <property type="taxonomic scope" value="Eukaryota"/>
</dbReference>
<organism evidence="1 2">
    <name type="scientific">Daphnia pulex</name>
    <name type="common">Water flea</name>
    <dbReference type="NCBI Taxonomy" id="6669"/>
    <lineage>
        <taxon>Eukaryota</taxon>
        <taxon>Metazoa</taxon>
        <taxon>Ecdysozoa</taxon>
        <taxon>Arthropoda</taxon>
        <taxon>Crustacea</taxon>
        <taxon>Branchiopoda</taxon>
        <taxon>Diplostraca</taxon>
        <taxon>Cladocera</taxon>
        <taxon>Anomopoda</taxon>
        <taxon>Daphniidae</taxon>
        <taxon>Daphnia</taxon>
    </lineage>
</organism>
<evidence type="ECO:0008006" key="3">
    <source>
        <dbReference type="Google" id="ProtNLM"/>
    </source>
</evidence>
<sequence>MSSSKETAHIAPYDGINFSLWKLGLWVLLEQHDLIGIVQGEELQPDMNAAGGLANADAVASWKPRDCKARGYILSTVEIPQQRILIDCTSANQMWQALSAQHLEQASDNLYDLQARFYQYQFKEGNDMKTHIADIKAIAHHLGEVDKAIEERELITKI</sequence>
<dbReference type="KEGG" id="dpx:DAPPUDRAFT_336172"/>